<keyword evidence="1 2" id="KW-0597">Phosphoprotein</keyword>
<dbReference type="InterPro" id="IPR001789">
    <property type="entry name" value="Sig_transdc_resp-reg_receiver"/>
</dbReference>
<dbReference type="GO" id="GO:0004722">
    <property type="term" value="F:protein serine/threonine phosphatase activity"/>
    <property type="evidence" value="ECO:0007669"/>
    <property type="project" value="UniProtKB-EC"/>
</dbReference>
<name>A0ABW5TYP8_9SPHI</name>
<dbReference type="CDD" id="cd00156">
    <property type="entry name" value="REC"/>
    <property type="match status" value="1"/>
</dbReference>
<dbReference type="SMART" id="SM00331">
    <property type="entry name" value="PP2C_SIG"/>
    <property type="match status" value="1"/>
</dbReference>
<dbReference type="InterPro" id="IPR011006">
    <property type="entry name" value="CheY-like_superfamily"/>
</dbReference>
<dbReference type="PANTHER" id="PTHR44591">
    <property type="entry name" value="STRESS RESPONSE REGULATOR PROTEIN 1"/>
    <property type="match status" value="1"/>
</dbReference>
<dbReference type="PANTHER" id="PTHR44591:SF3">
    <property type="entry name" value="RESPONSE REGULATORY DOMAIN-CONTAINING PROTEIN"/>
    <property type="match status" value="1"/>
</dbReference>
<evidence type="ECO:0000259" key="3">
    <source>
        <dbReference type="PROSITE" id="PS50110"/>
    </source>
</evidence>
<dbReference type="EC" id="3.1.3.16" evidence="4"/>
<dbReference type="Gene3D" id="3.40.50.2300">
    <property type="match status" value="1"/>
</dbReference>
<dbReference type="EMBL" id="JBHULV010000052">
    <property type="protein sequence ID" value="MFD2733311.1"/>
    <property type="molecule type" value="Genomic_DNA"/>
</dbReference>
<organism evidence="4 5">
    <name type="scientific">Pedobacter alpinus</name>
    <dbReference type="NCBI Taxonomy" id="1590643"/>
    <lineage>
        <taxon>Bacteria</taxon>
        <taxon>Pseudomonadati</taxon>
        <taxon>Bacteroidota</taxon>
        <taxon>Sphingobacteriia</taxon>
        <taxon>Sphingobacteriales</taxon>
        <taxon>Sphingobacteriaceae</taxon>
        <taxon>Pedobacter</taxon>
    </lineage>
</organism>
<dbReference type="Proteomes" id="UP001597546">
    <property type="component" value="Unassembled WGS sequence"/>
</dbReference>
<feature type="modified residue" description="4-aspartylphosphate" evidence="2">
    <location>
        <position position="53"/>
    </location>
</feature>
<accession>A0ABW5TYP8</accession>
<evidence type="ECO:0000256" key="1">
    <source>
        <dbReference type="ARBA" id="ARBA00022553"/>
    </source>
</evidence>
<evidence type="ECO:0000256" key="2">
    <source>
        <dbReference type="PROSITE-ProRule" id="PRU00169"/>
    </source>
</evidence>
<dbReference type="PROSITE" id="PS50110">
    <property type="entry name" value="RESPONSE_REGULATORY"/>
    <property type="match status" value="1"/>
</dbReference>
<dbReference type="SMART" id="SM00448">
    <property type="entry name" value="REC"/>
    <property type="match status" value="1"/>
</dbReference>
<dbReference type="Pfam" id="PF07228">
    <property type="entry name" value="SpoIIE"/>
    <property type="match status" value="1"/>
</dbReference>
<sequence>MGKKILLVDDESFQLKLMQRLLQNNDFIVHIAETVDEALYILENDGFDLIISDIEMPERDGFDFREELLKDEKLRKIPFLFHTSHNKEVLIERGLALKAIDYVDKNTPVEQLVSKIKNILTTVVEQKEKSINELKLVADRLNLKSVPDKLLKLKNFEVNVFHKSYQNHPGGDFIDFIKIDDRYTFVVLGDVMGKKWGAWFFSFTFLSYIRSAIRLCVFDGTLSVSQIMQKINRVIHVDEFLDDIYSTLSLVLIDNQENFITYSGASDLPILKYEAAAKKITQIKSKGLLLGFFKDGNFSEQQINVEIEDKLFLLSDGAIDFESKGVKKTDIGLFIEQLELHLSQDISFTGITESIFNDQKYQVDDCSLIEIKRIK</sequence>
<evidence type="ECO:0000313" key="4">
    <source>
        <dbReference type="EMBL" id="MFD2733311.1"/>
    </source>
</evidence>
<comment type="caution">
    <text evidence="4">The sequence shown here is derived from an EMBL/GenBank/DDBJ whole genome shotgun (WGS) entry which is preliminary data.</text>
</comment>
<keyword evidence="4" id="KW-0378">Hydrolase</keyword>
<feature type="domain" description="Response regulatory" evidence="3">
    <location>
        <begin position="4"/>
        <end position="120"/>
    </location>
</feature>
<reference evidence="5" key="1">
    <citation type="journal article" date="2019" name="Int. J. Syst. Evol. Microbiol.">
        <title>The Global Catalogue of Microorganisms (GCM) 10K type strain sequencing project: providing services to taxonomists for standard genome sequencing and annotation.</title>
        <authorList>
            <consortium name="The Broad Institute Genomics Platform"/>
            <consortium name="The Broad Institute Genome Sequencing Center for Infectious Disease"/>
            <person name="Wu L."/>
            <person name="Ma J."/>
        </authorList>
    </citation>
    <scope>NUCLEOTIDE SEQUENCE [LARGE SCALE GENOMIC DNA]</scope>
    <source>
        <strain evidence="5">KCTC 42456</strain>
    </source>
</reference>
<protein>
    <submittedName>
        <fullName evidence="4">PP2C family protein-serine/threonine phosphatase</fullName>
        <ecNumber evidence="4">3.1.3.16</ecNumber>
    </submittedName>
</protein>
<dbReference type="InterPro" id="IPR050595">
    <property type="entry name" value="Bact_response_regulator"/>
</dbReference>
<proteinExistence type="predicted"/>
<dbReference type="Gene3D" id="3.60.40.10">
    <property type="entry name" value="PPM-type phosphatase domain"/>
    <property type="match status" value="1"/>
</dbReference>
<dbReference type="RefSeq" id="WP_379046268.1">
    <property type="nucleotide sequence ID" value="NZ_JBHSKW010000058.1"/>
</dbReference>
<dbReference type="Pfam" id="PF00072">
    <property type="entry name" value="Response_reg"/>
    <property type="match status" value="1"/>
</dbReference>
<gene>
    <name evidence="4" type="ORF">ACFSSE_16490</name>
</gene>
<evidence type="ECO:0000313" key="5">
    <source>
        <dbReference type="Proteomes" id="UP001597546"/>
    </source>
</evidence>
<dbReference type="SUPFAM" id="SSF81606">
    <property type="entry name" value="PP2C-like"/>
    <property type="match status" value="1"/>
</dbReference>
<dbReference type="InterPro" id="IPR001932">
    <property type="entry name" value="PPM-type_phosphatase-like_dom"/>
</dbReference>
<dbReference type="InterPro" id="IPR036457">
    <property type="entry name" value="PPM-type-like_dom_sf"/>
</dbReference>
<keyword evidence="5" id="KW-1185">Reference proteome</keyword>
<dbReference type="SUPFAM" id="SSF52172">
    <property type="entry name" value="CheY-like"/>
    <property type="match status" value="1"/>
</dbReference>